<feature type="compositionally biased region" description="Acidic residues" evidence="5">
    <location>
        <begin position="210"/>
        <end position="227"/>
    </location>
</feature>
<dbReference type="EMBL" id="CP002792">
    <property type="protein sequence ID" value="AEH07298.1"/>
    <property type="molecule type" value="Genomic_DNA"/>
</dbReference>
<evidence type="ECO:0000256" key="1">
    <source>
        <dbReference type="ARBA" id="ARBA00022980"/>
    </source>
</evidence>
<gene>
    <name evidence="3" type="primary">rps3ae</name>
    <name evidence="6" type="ordered locus">Metok_1332</name>
</gene>
<keyword evidence="7" id="KW-1185">Reference proteome</keyword>
<sequence length="234" mass="26744">MARMKARAGKGRRMARDTWKTKSWYNIYTPQTFGGDLIGHTPANDPSLVIGRVAETSLKDLTNDHSKHMVRMYFKIDGVSGTNATTQFVGHDTTREYLKSLIRRRRSKITTVTDVRTKDGYKIRVKSMVLTAVRARDHHKTDIRKKMEEIVRDMAKNATFPEFVQAMLLGGLGSKIYGECRKIFPMKRVEIYKSEVLEFGKPVGAPKQEETEEVEEATNEAVEENEEVKEVKAE</sequence>
<evidence type="ECO:0000256" key="3">
    <source>
        <dbReference type="HAMAP-Rule" id="MF_00359"/>
    </source>
</evidence>
<dbReference type="AlphaFoldDB" id="F8AJU6"/>
<reference evidence="6" key="1">
    <citation type="submission" date="2011-05" db="EMBL/GenBank/DDBJ databases">
        <title>Complete sequence of chromosome of Methanothermococcus okinawensis IH1.</title>
        <authorList>
            <consortium name="US DOE Joint Genome Institute"/>
            <person name="Lucas S."/>
            <person name="Han J."/>
            <person name="Lapidus A."/>
            <person name="Cheng J.-F."/>
            <person name="Goodwin L."/>
            <person name="Pitluck S."/>
            <person name="Peters L."/>
            <person name="Mikhailova N."/>
            <person name="Held B."/>
            <person name="Han C."/>
            <person name="Tapia R."/>
            <person name="Land M."/>
            <person name="Hauser L."/>
            <person name="Kyrpides N."/>
            <person name="Ivanova N."/>
            <person name="Pagani I."/>
            <person name="Sieprawska-Lupa M."/>
            <person name="Takai K."/>
            <person name="Miyazaki J."/>
            <person name="Whitman W."/>
            <person name="Woyke T."/>
        </authorList>
    </citation>
    <scope>NUCLEOTIDE SEQUENCE</scope>
    <source>
        <strain evidence="6">IH1</strain>
    </source>
</reference>
<evidence type="ECO:0000256" key="2">
    <source>
        <dbReference type="ARBA" id="ARBA00023274"/>
    </source>
</evidence>
<dbReference type="STRING" id="647113.Metok_1332"/>
<evidence type="ECO:0000313" key="7">
    <source>
        <dbReference type="Proteomes" id="UP000009296"/>
    </source>
</evidence>
<evidence type="ECO:0000256" key="5">
    <source>
        <dbReference type="SAM" id="MobiDB-lite"/>
    </source>
</evidence>
<evidence type="ECO:0000256" key="4">
    <source>
        <dbReference type="RuleBase" id="RU000668"/>
    </source>
</evidence>
<comment type="similarity">
    <text evidence="3 4">Belongs to the eukaryotic ribosomal protein eS1 family.</text>
</comment>
<dbReference type="PANTHER" id="PTHR11830">
    <property type="entry name" value="40S RIBOSOMAL PROTEIN S3A"/>
    <property type="match status" value="1"/>
</dbReference>
<dbReference type="GO" id="GO:0003735">
    <property type="term" value="F:structural constituent of ribosome"/>
    <property type="evidence" value="ECO:0007669"/>
    <property type="project" value="InterPro"/>
</dbReference>
<organism evidence="6 7">
    <name type="scientific">Methanothermococcus okinawensis (strain DSM 14208 / JCM 11175 / IH1)</name>
    <dbReference type="NCBI Taxonomy" id="647113"/>
    <lineage>
        <taxon>Archaea</taxon>
        <taxon>Methanobacteriati</taxon>
        <taxon>Methanobacteriota</taxon>
        <taxon>Methanomada group</taxon>
        <taxon>Methanococci</taxon>
        <taxon>Methanococcales</taxon>
        <taxon>Methanococcaceae</taxon>
        <taxon>Methanothermococcus</taxon>
    </lineage>
</organism>
<dbReference type="InterPro" id="IPR018281">
    <property type="entry name" value="Ribosomal_eS1_CS"/>
</dbReference>
<accession>F8AJU6</accession>
<dbReference type="Proteomes" id="UP000009296">
    <property type="component" value="Chromosome"/>
</dbReference>
<dbReference type="KEGG" id="mok:Metok_1332"/>
<dbReference type="eggNOG" id="arCOG04186">
    <property type="taxonomic scope" value="Archaea"/>
</dbReference>
<dbReference type="GeneID" id="10773488"/>
<evidence type="ECO:0000313" key="6">
    <source>
        <dbReference type="EMBL" id="AEH07298.1"/>
    </source>
</evidence>
<dbReference type="NCBIfam" id="NF003142">
    <property type="entry name" value="PRK04057.1"/>
    <property type="match status" value="1"/>
</dbReference>
<dbReference type="GO" id="GO:0005840">
    <property type="term" value="C:ribosome"/>
    <property type="evidence" value="ECO:0007669"/>
    <property type="project" value="UniProtKB-KW"/>
</dbReference>
<name>F8AJU6_METOI</name>
<dbReference type="OrthoDB" id="30639at2157"/>
<dbReference type="InterPro" id="IPR001593">
    <property type="entry name" value="Ribosomal_eS1"/>
</dbReference>
<dbReference type="SMART" id="SM01397">
    <property type="entry name" value="Ribosomal_S3Ae"/>
    <property type="match status" value="1"/>
</dbReference>
<dbReference type="PROSITE" id="PS01191">
    <property type="entry name" value="RIBOSOMAL_S3AE"/>
    <property type="match status" value="1"/>
</dbReference>
<dbReference type="GO" id="GO:1990904">
    <property type="term" value="C:ribonucleoprotein complex"/>
    <property type="evidence" value="ECO:0007669"/>
    <property type="project" value="UniProtKB-KW"/>
</dbReference>
<dbReference type="InterPro" id="IPR030838">
    <property type="entry name" value="Ribosomal_eS1_arc"/>
</dbReference>
<dbReference type="GO" id="GO:0006412">
    <property type="term" value="P:translation"/>
    <property type="evidence" value="ECO:0007669"/>
    <property type="project" value="UniProtKB-UniRule"/>
</dbReference>
<dbReference type="Pfam" id="PF01015">
    <property type="entry name" value="Ribosomal_S3Ae"/>
    <property type="match status" value="1"/>
</dbReference>
<dbReference type="HOGENOM" id="CLU_062507_1_0_2"/>
<keyword evidence="1 3" id="KW-0689">Ribosomal protein</keyword>
<feature type="region of interest" description="Disordered" evidence="5">
    <location>
        <begin position="203"/>
        <end position="234"/>
    </location>
</feature>
<proteinExistence type="inferred from homology"/>
<protein>
    <recommendedName>
        <fullName evidence="3">Small ribosomal subunit protein eS1</fullName>
    </recommendedName>
</protein>
<dbReference type="HAMAP" id="MF_00359">
    <property type="entry name" value="Ribosomal_eS1"/>
    <property type="match status" value="1"/>
</dbReference>
<keyword evidence="2 3" id="KW-0687">Ribonucleoprotein</keyword>
<dbReference type="RefSeq" id="WP_013867480.1">
    <property type="nucleotide sequence ID" value="NC_015636.1"/>
</dbReference>